<dbReference type="InterPro" id="IPR033138">
    <property type="entry name" value="Cu_oxidase_CS"/>
</dbReference>
<feature type="region of interest" description="Disordered" evidence="12">
    <location>
        <begin position="45"/>
        <end position="70"/>
    </location>
</feature>
<dbReference type="FunFam" id="2.60.40.420:FF:000045">
    <property type="entry name" value="Laccase 2"/>
    <property type="match status" value="1"/>
</dbReference>
<dbReference type="GO" id="GO:0046274">
    <property type="term" value="P:lignin catabolic process"/>
    <property type="evidence" value="ECO:0007669"/>
    <property type="project" value="UniProtKB-KW"/>
</dbReference>
<evidence type="ECO:0000259" key="15">
    <source>
        <dbReference type="Pfam" id="PF07731"/>
    </source>
</evidence>
<protein>
    <recommendedName>
        <fullName evidence="4">laccase</fullName>
        <ecNumber evidence="4">1.10.3.2</ecNumber>
    </recommendedName>
</protein>
<dbReference type="OrthoDB" id="2121828at2759"/>
<evidence type="ECO:0000256" key="3">
    <source>
        <dbReference type="ARBA" id="ARBA00010609"/>
    </source>
</evidence>
<dbReference type="FunFam" id="2.60.40.420:FF:000046">
    <property type="entry name" value="Multicopper oxidase"/>
    <property type="match status" value="1"/>
</dbReference>
<keyword evidence="5" id="KW-0479">Metal-binding</keyword>
<comment type="similarity">
    <text evidence="3">Belongs to the multicopper oxidase family.</text>
</comment>
<evidence type="ECO:0000259" key="16">
    <source>
        <dbReference type="Pfam" id="PF07732"/>
    </source>
</evidence>
<feature type="compositionally biased region" description="Low complexity" evidence="12">
    <location>
        <begin position="52"/>
        <end position="67"/>
    </location>
</feature>
<feature type="domain" description="Plastocyanin-like" evidence="14">
    <location>
        <begin position="237"/>
        <end position="381"/>
    </location>
</feature>
<evidence type="ECO:0000256" key="11">
    <source>
        <dbReference type="ARBA" id="ARBA00023185"/>
    </source>
</evidence>
<accession>A0A4Z1NGP2</accession>
<dbReference type="EMBL" id="SNSC02000022">
    <property type="protein sequence ID" value="TID14613.1"/>
    <property type="molecule type" value="Genomic_DNA"/>
</dbReference>
<dbReference type="PANTHER" id="PTHR11709:SF87">
    <property type="entry name" value="LACCASE"/>
    <property type="match status" value="1"/>
</dbReference>
<feature type="domain" description="Plastocyanin-like" evidence="16">
    <location>
        <begin position="108"/>
        <end position="224"/>
    </location>
</feature>
<dbReference type="CDD" id="cd13901">
    <property type="entry name" value="CuRO_3_MaLCC_like"/>
    <property type="match status" value="1"/>
</dbReference>
<sequence length="617" mass="67604">MHLSTILTAGLLAVVSAVSAYAPEKLSPIPEDHILYGREGKPSGMKLVPRQSATSSAASPATTTAKADSNCKNGPLTRSCWSDGFSLATDFDLKWPNTGVTVKYNLEITNTTCNQDGHGDKICMLINNQYPGPTITANWGDMIQVTVKNSLQNNGTTLHWHGIRQLGTNPMDGVPGLTECPIAPGDTRVYLFQATQYGTTWYHSHFSVQYGDGIVGALVINGPASANYDLDLGPYPVTDWYYSTTDQLAAQASVNLQVGSAPPAADTILVNGTNVNSAGGGKYSQVKLTKGKKHLLRLINTSVDNMIWVSLDGHPFTVTTSDLVPIHSYQTNWLLLAIGQRAEVVITANQTSGNYWFRAEVAEQCASSNNYFGRSIFTYSDATVATPTTSNTAHPTTCADPLSQLVPWWNVTVPSADFVNQVRDLDVDLGLSNITTNNQNVVTWGINMTAIDIDWREPTLQYVKNKNNSYPSTYNLIELPNEGIWTYWIIQETAGTKVPIPHPMHLHGHDFFILGTGTGVFDKTNDPQKLTYINPPRRDVTFLPGQGWVVVAFPTDNPGAWLMHCHIAWHVAEGLGVQFLESKSTINLPDQAWDNTCTNWRNYYNGNPLYLQSDSGL</sequence>
<dbReference type="PROSITE" id="PS00079">
    <property type="entry name" value="MULTICOPPER_OXIDASE1"/>
    <property type="match status" value="1"/>
</dbReference>
<keyword evidence="9" id="KW-1015">Disulfide bond</keyword>
<comment type="caution">
    <text evidence="17">The sequence shown here is derived from an EMBL/GenBank/DDBJ whole genome shotgun (WGS) entry which is preliminary data.</text>
</comment>
<evidence type="ECO:0000256" key="12">
    <source>
        <dbReference type="SAM" id="MobiDB-lite"/>
    </source>
</evidence>
<dbReference type="InterPro" id="IPR002355">
    <property type="entry name" value="Cu_oxidase_Cu_BS"/>
</dbReference>
<dbReference type="Gene3D" id="2.60.40.420">
    <property type="entry name" value="Cupredoxins - blue copper proteins"/>
    <property type="match status" value="3"/>
</dbReference>
<evidence type="ECO:0000256" key="10">
    <source>
        <dbReference type="ARBA" id="ARBA00023180"/>
    </source>
</evidence>
<comment type="catalytic activity">
    <reaction evidence="1">
        <text>4 hydroquinone + O2 = 4 benzosemiquinone + 2 H2O</text>
        <dbReference type="Rhea" id="RHEA:11276"/>
        <dbReference type="ChEBI" id="CHEBI:15377"/>
        <dbReference type="ChEBI" id="CHEBI:15379"/>
        <dbReference type="ChEBI" id="CHEBI:17594"/>
        <dbReference type="ChEBI" id="CHEBI:17977"/>
        <dbReference type="EC" id="1.10.3.2"/>
    </reaction>
</comment>
<evidence type="ECO:0000256" key="1">
    <source>
        <dbReference type="ARBA" id="ARBA00000349"/>
    </source>
</evidence>
<dbReference type="InterPro" id="IPR008972">
    <property type="entry name" value="Cupredoxin"/>
</dbReference>
<keyword evidence="10" id="KW-0325">Glycoprotein</keyword>
<keyword evidence="8" id="KW-0186">Copper</keyword>
<dbReference type="EC" id="1.10.3.2" evidence="4"/>
<dbReference type="CDD" id="cd13854">
    <property type="entry name" value="CuRO_1_MaLCC_like"/>
    <property type="match status" value="1"/>
</dbReference>
<dbReference type="PANTHER" id="PTHR11709">
    <property type="entry name" value="MULTI-COPPER OXIDASE"/>
    <property type="match status" value="1"/>
</dbReference>
<evidence type="ECO:0000256" key="5">
    <source>
        <dbReference type="ARBA" id="ARBA00022723"/>
    </source>
</evidence>
<dbReference type="InterPro" id="IPR011706">
    <property type="entry name" value="Cu-oxidase_C"/>
</dbReference>
<proteinExistence type="inferred from homology"/>
<feature type="chain" id="PRO_5021210125" description="laccase" evidence="13">
    <location>
        <begin position="21"/>
        <end position="617"/>
    </location>
</feature>
<evidence type="ECO:0000313" key="18">
    <source>
        <dbReference type="Proteomes" id="UP000298493"/>
    </source>
</evidence>
<evidence type="ECO:0000256" key="6">
    <source>
        <dbReference type="ARBA" id="ARBA00022729"/>
    </source>
</evidence>
<dbReference type="InterPro" id="IPR011707">
    <property type="entry name" value="Cu-oxidase-like_N"/>
</dbReference>
<evidence type="ECO:0000256" key="7">
    <source>
        <dbReference type="ARBA" id="ARBA00023002"/>
    </source>
</evidence>
<dbReference type="GO" id="GO:0005507">
    <property type="term" value="F:copper ion binding"/>
    <property type="evidence" value="ECO:0007669"/>
    <property type="project" value="InterPro"/>
</dbReference>
<dbReference type="Pfam" id="PF07732">
    <property type="entry name" value="Cu-oxidase_3"/>
    <property type="match status" value="1"/>
</dbReference>
<feature type="domain" description="Plastocyanin-like" evidence="15">
    <location>
        <begin position="453"/>
        <end position="583"/>
    </location>
</feature>
<evidence type="ECO:0000256" key="13">
    <source>
        <dbReference type="SAM" id="SignalP"/>
    </source>
</evidence>
<evidence type="ECO:0000256" key="2">
    <source>
        <dbReference type="ARBA" id="ARBA00001935"/>
    </source>
</evidence>
<evidence type="ECO:0000256" key="9">
    <source>
        <dbReference type="ARBA" id="ARBA00023157"/>
    </source>
</evidence>
<dbReference type="FunFam" id="2.60.40.420:FF:000021">
    <property type="entry name" value="Extracellular dihydrogeodin oxidase/laccase"/>
    <property type="match status" value="1"/>
</dbReference>
<evidence type="ECO:0000313" key="17">
    <source>
        <dbReference type="EMBL" id="TID14613.1"/>
    </source>
</evidence>
<dbReference type="SUPFAM" id="SSF49503">
    <property type="entry name" value="Cupredoxins"/>
    <property type="match status" value="3"/>
</dbReference>
<keyword evidence="18" id="KW-1185">Reference proteome</keyword>
<dbReference type="CDD" id="cd13880">
    <property type="entry name" value="CuRO_2_MaLCC_like"/>
    <property type="match status" value="1"/>
</dbReference>
<reference evidence="17 18" key="1">
    <citation type="submission" date="2019-04" db="EMBL/GenBank/DDBJ databases">
        <title>High contiguity whole genome sequence and gene annotation resource for two Venturia nashicola isolates.</title>
        <authorList>
            <person name="Prokchorchik M."/>
            <person name="Won K."/>
            <person name="Lee Y."/>
            <person name="Choi E.D."/>
            <person name="Segonzac C."/>
            <person name="Sohn K.H."/>
        </authorList>
    </citation>
    <scope>NUCLEOTIDE SEQUENCE [LARGE SCALE GENOMIC DNA]</scope>
    <source>
        <strain evidence="17 18">PRI2</strain>
    </source>
</reference>
<dbReference type="GO" id="GO:0052716">
    <property type="term" value="F:hydroquinone:oxygen oxidoreductase activity"/>
    <property type="evidence" value="ECO:0007669"/>
    <property type="project" value="UniProtKB-EC"/>
</dbReference>
<organism evidence="17 18">
    <name type="scientific">Venturia nashicola</name>
    <dbReference type="NCBI Taxonomy" id="86259"/>
    <lineage>
        <taxon>Eukaryota</taxon>
        <taxon>Fungi</taxon>
        <taxon>Dikarya</taxon>
        <taxon>Ascomycota</taxon>
        <taxon>Pezizomycotina</taxon>
        <taxon>Dothideomycetes</taxon>
        <taxon>Pleosporomycetidae</taxon>
        <taxon>Venturiales</taxon>
        <taxon>Venturiaceae</taxon>
        <taxon>Venturia</taxon>
    </lineage>
</organism>
<comment type="cofactor">
    <cofactor evidence="2">
        <name>Cu cation</name>
        <dbReference type="ChEBI" id="CHEBI:23378"/>
    </cofactor>
</comment>
<dbReference type="InterPro" id="IPR001117">
    <property type="entry name" value="Cu-oxidase_2nd"/>
</dbReference>
<evidence type="ECO:0000259" key="14">
    <source>
        <dbReference type="Pfam" id="PF00394"/>
    </source>
</evidence>
<evidence type="ECO:0000256" key="4">
    <source>
        <dbReference type="ARBA" id="ARBA00012297"/>
    </source>
</evidence>
<dbReference type="Proteomes" id="UP000298493">
    <property type="component" value="Unassembled WGS sequence"/>
</dbReference>
<keyword evidence="11" id="KW-0439">Lignin degradation</keyword>
<dbReference type="STRING" id="86259.A0A4Z1NGP2"/>
<name>A0A4Z1NGP2_9PEZI</name>
<gene>
    <name evidence="17" type="ORF">E6O75_ATG08759</name>
</gene>
<dbReference type="AlphaFoldDB" id="A0A4Z1NGP2"/>
<evidence type="ECO:0000256" key="8">
    <source>
        <dbReference type="ARBA" id="ARBA00023008"/>
    </source>
</evidence>
<dbReference type="PROSITE" id="PS00080">
    <property type="entry name" value="MULTICOPPER_OXIDASE2"/>
    <property type="match status" value="1"/>
</dbReference>
<dbReference type="InterPro" id="IPR045087">
    <property type="entry name" value="Cu-oxidase_fam"/>
</dbReference>
<keyword evidence="6 13" id="KW-0732">Signal</keyword>
<feature type="signal peptide" evidence="13">
    <location>
        <begin position="1"/>
        <end position="20"/>
    </location>
</feature>
<keyword evidence="7" id="KW-0560">Oxidoreductase</keyword>
<dbReference type="Pfam" id="PF00394">
    <property type="entry name" value="Cu-oxidase"/>
    <property type="match status" value="1"/>
</dbReference>
<dbReference type="Pfam" id="PF07731">
    <property type="entry name" value="Cu-oxidase_2"/>
    <property type="match status" value="1"/>
</dbReference>